<dbReference type="RefSeq" id="WP_127731048.1">
    <property type="nucleotide sequence ID" value="NZ_SACP01000015.1"/>
</dbReference>
<proteinExistence type="predicted"/>
<keyword evidence="3" id="KW-1185">Reference proteome</keyword>
<feature type="transmembrane region" description="Helical" evidence="1">
    <location>
        <begin position="20"/>
        <end position="44"/>
    </location>
</feature>
<name>A0A3S2V6B7_9HYPH</name>
<gene>
    <name evidence="2" type="ORF">EOE48_16510</name>
</gene>
<evidence type="ECO:0008006" key="4">
    <source>
        <dbReference type="Google" id="ProtNLM"/>
    </source>
</evidence>
<dbReference type="Proteomes" id="UP000286997">
    <property type="component" value="Unassembled WGS sequence"/>
</dbReference>
<sequence>MPWTGPTSDRLHRFLADRAGATAVEYALVVALVFLAASVGMAAYGDAAARLYTELSAKVVSALRS</sequence>
<dbReference type="AlphaFoldDB" id="A0A3S2V6B7"/>
<evidence type="ECO:0000313" key="3">
    <source>
        <dbReference type="Proteomes" id="UP000286997"/>
    </source>
</evidence>
<organism evidence="2 3">
    <name type="scientific">Methylobacterium oryzihabitans</name>
    <dbReference type="NCBI Taxonomy" id="2499852"/>
    <lineage>
        <taxon>Bacteria</taxon>
        <taxon>Pseudomonadati</taxon>
        <taxon>Pseudomonadota</taxon>
        <taxon>Alphaproteobacteria</taxon>
        <taxon>Hyphomicrobiales</taxon>
        <taxon>Methylobacteriaceae</taxon>
        <taxon>Methylobacterium</taxon>
    </lineage>
</organism>
<reference evidence="2 3" key="1">
    <citation type="submission" date="2019-01" db="EMBL/GenBank/DDBJ databases">
        <authorList>
            <person name="Chen W.-M."/>
        </authorList>
    </citation>
    <scope>NUCLEOTIDE SEQUENCE [LARGE SCALE GENOMIC DNA]</scope>
    <source>
        <strain evidence="2 3">TER-1</strain>
    </source>
</reference>
<accession>A0A3S2V6B7</accession>
<evidence type="ECO:0000256" key="1">
    <source>
        <dbReference type="SAM" id="Phobius"/>
    </source>
</evidence>
<comment type="caution">
    <text evidence="2">The sequence shown here is derived from an EMBL/GenBank/DDBJ whole genome shotgun (WGS) entry which is preliminary data.</text>
</comment>
<protein>
    <recommendedName>
        <fullName evidence="4">Flp family type IVb pilin</fullName>
    </recommendedName>
</protein>
<dbReference type="EMBL" id="SACP01000015">
    <property type="protein sequence ID" value="RVU16674.1"/>
    <property type="molecule type" value="Genomic_DNA"/>
</dbReference>
<keyword evidence="1" id="KW-0812">Transmembrane</keyword>
<keyword evidence="1" id="KW-0472">Membrane</keyword>
<evidence type="ECO:0000313" key="2">
    <source>
        <dbReference type="EMBL" id="RVU16674.1"/>
    </source>
</evidence>
<keyword evidence="1" id="KW-1133">Transmembrane helix</keyword>